<sequence length="99" mass="10472">MLFTRRLAGGRGARKARCGKLSRTSPYPTGRRAPGGDLGQRLSARRERSDTAFLAASEIGHNARGRRVVPRGTCVALGSIQTRFGAGHSRGLLVIGGTV</sequence>
<reference evidence="2 3" key="1">
    <citation type="submission" date="2015-08" db="EMBL/GenBank/DDBJ databases">
        <authorList>
            <person name="Babu N.S."/>
            <person name="Beckwith C.J."/>
            <person name="Beseler K.G."/>
            <person name="Brison A."/>
            <person name="Carone J.V."/>
            <person name="Caskin T.P."/>
            <person name="Diamond M."/>
            <person name="Durham M.E."/>
            <person name="Foxe J.M."/>
            <person name="Go M."/>
            <person name="Henderson B.A."/>
            <person name="Jones I.B."/>
            <person name="McGettigan J.A."/>
            <person name="Micheletti S.J."/>
            <person name="Nasrallah M.E."/>
            <person name="Ortiz D."/>
            <person name="Piller C.R."/>
            <person name="Privatt S.R."/>
            <person name="Schneider S.L."/>
            <person name="Sharp S."/>
            <person name="Smith T.C."/>
            <person name="Stanton J.D."/>
            <person name="Ullery H.E."/>
            <person name="Wilson R.J."/>
            <person name="Serrano M.G."/>
            <person name="Buck G."/>
            <person name="Lee V."/>
            <person name="Wang Y."/>
            <person name="Carvalho R."/>
            <person name="Voegtly L."/>
            <person name="Shi R."/>
            <person name="Duckworth R."/>
            <person name="Johnson A."/>
            <person name="Loviza R."/>
            <person name="Walstead R."/>
            <person name="Shah Z."/>
            <person name="Kiflezghi M."/>
            <person name="Wade K."/>
            <person name="Ball S.L."/>
            <person name="Bradley K.W."/>
            <person name="Asai D.J."/>
            <person name="Bowman C.A."/>
            <person name="Russell D.A."/>
            <person name="Pope W.H."/>
            <person name="Jacobs-Sera D."/>
            <person name="Hendrix R.W."/>
            <person name="Hatfull G.F."/>
        </authorList>
    </citation>
    <scope>NUCLEOTIDE SEQUENCE [LARGE SCALE GENOMIC DNA]</scope>
    <source>
        <strain evidence="2 3">DSM 27648</strain>
    </source>
</reference>
<dbReference type="Proteomes" id="UP000064967">
    <property type="component" value="Chromosome"/>
</dbReference>
<proteinExistence type="predicted"/>
<gene>
    <name evidence="2" type="ORF">AKJ09_01255</name>
</gene>
<name>A0A0K1PMF0_9BACT</name>
<feature type="region of interest" description="Disordered" evidence="1">
    <location>
        <begin position="1"/>
        <end position="46"/>
    </location>
</feature>
<keyword evidence="3" id="KW-1185">Reference proteome</keyword>
<evidence type="ECO:0000256" key="1">
    <source>
        <dbReference type="SAM" id="MobiDB-lite"/>
    </source>
</evidence>
<accession>A0A0K1PMF0</accession>
<dbReference type="STRING" id="1391654.AKJ09_01255"/>
<evidence type="ECO:0000313" key="2">
    <source>
        <dbReference type="EMBL" id="AKU94591.1"/>
    </source>
</evidence>
<dbReference type="AlphaFoldDB" id="A0A0K1PMF0"/>
<dbReference type="KEGG" id="llu:AKJ09_01255"/>
<protein>
    <submittedName>
        <fullName evidence="2">Uncharacterized protein</fullName>
    </submittedName>
</protein>
<organism evidence="2 3">
    <name type="scientific">Labilithrix luteola</name>
    <dbReference type="NCBI Taxonomy" id="1391654"/>
    <lineage>
        <taxon>Bacteria</taxon>
        <taxon>Pseudomonadati</taxon>
        <taxon>Myxococcota</taxon>
        <taxon>Polyangia</taxon>
        <taxon>Polyangiales</taxon>
        <taxon>Labilitrichaceae</taxon>
        <taxon>Labilithrix</taxon>
    </lineage>
</organism>
<dbReference type="EMBL" id="CP012333">
    <property type="protein sequence ID" value="AKU94591.1"/>
    <property type="molecule type" value="Genomic_DNA"/>
</dbReference>
<evidence type="ECO:0000313" key="3">
    <source>
        <dbReference type="Proteomes" id="UP000064967"/>
    </source>
</evidence>